<gene>
    <name evidence="2" type="ORF">METZ01_LOCUS224164</name>
</gene>
<accession>A0A382G7T6</accession>
<evidence type="ECO:0000256" key="1">
    <source>
        <dbReference type="SAM" id="Phobius"/>
    </source>
</evidence>
<keyword evidence="1" id="KW-0472">Membrane</keyword>
<organism evidence="2">
    <name type="scientific">marine metagenome</name>
    <dbReference type="NCBI Taxonomy" id="408172"/>
    <lineage>
        <taxon>unclassified sequences</taxon>
        <taxon>metagenomes</taxon>
        <taxon>ecological metagenomes</taxon>
    </lineage>
</organism>
<reference evidence="2" key="1">
    <citation type="submission" date="2018-05" db="EMBL/GenBank/DDBJ databases">
        <authorList>
            <person name="Lanie J.A."/>
            <person name="Ng W.-L."/>
            <person name="Kazmierczak K.M."/>
            <person name="Andrzejewski T.M."/>
            <person name="Davidsen T.M."/>
            <person name="Wayne K.J."/>
            <person name="Tettelin H."/>
            <person name="Glass J.I."/>
            <person name="Rusch D."/>
            <person name="Podicherti R."/>
            <person name="Tsui H.-C.T."/>
            <person name="Winkler M.E."/>
        </authorList>
    </citation>
    <scope>NUCLEOTIDE SEQUENCE</scope>
</reference>
<dbReference type="AlphaFoldDB" id="A0A382G7T6"/>
<feature type="non-terminal residue" evidence="2">
    <location>
        <position position="1"/>
    </location>
</feature>
<feature type="transmembrane region" description="Helical" evidence="1">
    <location>
        <begin position="12"/>
        <end position="37"/>
    </location>
</feature>
<name>A0A382G7T6_9ZZZZ</name>
<protein>
    <submittedName>
        <fullName evidence="2">Uncharacterized protein</fullName>
    </submittedName>
</protein>
<dbReference type="EMBL" id="UINC01054051">
    <property type="protein sequence ID" value="SVB71310.1"/>
    <property type="molecule type" value="Genomic_DNA"/>
</dbReference>
<keyword evidence="1" id="KW-1133">Transmembrane helix</keyword>
<evidence type="ECO:0000313" key="2">
    <source>
        <dbReference type="EMBL" id="SVB71310.1"/>
    </source>
</evidence>
<proteinExistence type="predicted"/>
<keyword evidence="1" id="KW-0812">Transmembrane</keyword>
<sequence>VWAFKLRTRLHALWYSAFQHAGVLSSFLTLVLGVIYLNFKILSLKARSETTPRT</sequence>